<dbReference type="OrthoDB" id="3255261at2759"/>
<feature type="compositionally biased region" description="Acidic residues" evidence="1">
    <location>
        <begin position="313"/>
        <end position="329"/>
    </location>
</feature>
<proteinExistence type="predicted"/>
<protein>
    <submittedName>
        <fullName evidence="2">Uncharacterized protein</fullName>
    </submittedName>
</protein>
<dbReference type="STRING" id="47427.A0A2H3CN33"/>
<dbReference type="EMBL" id="KZ293712">
    <property type="protein sequence ID" value="PBK82794.1"/>
    <property type="molecule type" value="Genomic_DNA"/>
</dbReference>
<sequence length="329" mass="36738">MNWFPALRSHTEQKKCRKLFWKIDREHLNPTGVPITVGDFGTVDPVTGDFEREGNVFEHPASKEVMAEHDPIRNASTVRHAYIVKHTENVRQIDVPLGGGIGLTGIAEGNVTIQYQFGSKRGVLLFMRDVTFTRFPIGKPWADKLSRVGDFRDKVIVTETYSCRHYDLRMGKGGEHSVDITGTAEIPIPAVPALSASANVGFKIAGKAGFGSVWHGTKNTDTESDGFVPMYRLKGFRTRLGVIGWELEEESSEGEEPDEQAVYDEEEVVRTSRDMPAWEPDEQVVYDIPPPWYKGFGKPWAGELDKDGKDIFSSDEEGTSEEEAGEEDV</sequence>
<dbReference type="AlphaFoldDB" id="A0A2H3CN33"/>
<dbReference type="Proteomes" id="UP000217790">
    <property type="component" value="Unassembled WGS sequence"/>
</dbReference>
<evidence type="ECO:0000313" key="3">
    <source>
        <dbReference type="Proteomes" id="UP000217790"/>
    </source>
</evidence>
<accession>A0A2H3CN33</accession>
<gene>
    <name evidence="2" type="ORF">ARMGADRAFT_1019406</name>
</gene>
<feature type="region of interest" description="Disordered" evidence="1">
    <location>
        <begin position="304"/>
        <end position="329"/>
    </location>
</feature>
<evidence type="ECO:0000256" key="1">
    <source>
        <dbReference type="SAM" id="MobiDB-lite"/>
    </source>
</evidence>
<organism evidence="2 3">
    <name type="scientific">Armillaria gallica</name>
    <name type="common">Bulbous honey fungus</name>
    <name type="synonym">Armillaria bulbosa</name>
    <dbReference type="NCBI Taxonomy" id="47427"/>
    <lineage>
        <taxon>Eukaryota</taxon>
        <taxon>Fungi</taxon>
        <taxon>Dikarya</taxon>
        <taxon>Basidiomycota</taxon>
        <taxon>Agaricomycotina</taxon>
        <taxon>Agaricomycetes</taxon>
        <taxon>Agaricomycetidae</taxon>
        <taxon>Agaricales</taxon>
        <taxon>Marasmiineae</taxon>
        <taxon>Physalacriaceae</taxon>
        <taxon>Armillaria</taxon>
    </lineage>
</organism>
<evidence type="ECO:0000313" key="2">
    <source>
        <dbReference type="EMBL" id="PBK82794.1"/>
    </source>
</evidence>
<dbReference type="InParanoid" id="A0A2H3CN33"/>
<name>A0A2H3CN33_ARMGA</name>
<keyword evidence="3" id="KW-1185">Reference proteome</keyword>
<reference evidence="3" key="1">
    <citation type="journal article" date="2017" name="Nat. Ecol. Evol.">
        <title>Genome expansion and lineage-specific genetic innovations in the forest pathogenic fungi Armillaria.</title>
        <authorList>
            <person name="Sipos G."/>
            <person name="Prasanna A.N."/>
            <person name="Walter M.C."/>
            <person name="O'Connor E."/>
            <person name="Balint B."/>
            <person name="Krizsan K."/>
            <person name="Kiss B."/>
            <person name="Hess J."/>
            <person name="Varga T."/>
            <person name="Slot J."/>
            <person name="Riley R."/>
            <person name="Boka B."/>
            <person name="Rigling D."/>
            <person name="Barry K."/>
            <person name="Lee J."/>
            <person name="Mihaltcheva S."/>
            <person name="LaButti K."/>
            <person name="Lipzen A."/>
            <person name="Waldron R."/>
            <person name="Moloney N.M."/>
            <person name="Sperisen C."/>
            <person name="Kredics L."/>
            <person name="Vagvoelgyi C."/>
            <person name="Patrignani A."/>
            <person name="Fitzpatrick D."/>
            <person name="Nagy I."/>
            <person name="Doyle S."/>
            <person name="Anderson J.B."/>
            <person name="Grigoriev I.V."/>
            <person name="Gueldener U."/>
            <person name="Muensterkoetter M."/>
            <person name="Nagy L.G."/>
        </authorList>
    </citation>
    <scope>NUCLEOTIDE SEQUENCE [LARGE SCALE GENOMIC DNA]</scope>
    <source>
        <strain evidence="3">Ar21-2</strain>
    </source>
</reference>